<dbReference type="EMBL" id="JAUSVV010000004">
    <property type="protein sequence ID" value="MDQ0443003.1"/>
    <property type="molecule type" value="Genomic_DNA"/>
</dbReference>
<evidence type="ECO:0000256" key="1">
    <source>
        <dbReference type="SAM" id="Phobius"/>
    </source>
</evidence>
<comment type="caution">
    <text evidence="2">The sequence shown here is derived from an EMBL/GenBank/DDBJ whole genome shotgun (WGS) entry which is preliminary data.</text>
</comment>
<sequence length="180" mass="18485">MDLFGGALNGNSPDDVAHIIQVSLAPAFLLSALATLLNTFSTRLARIADKVNAADRDMRTADDAAARVISVRLAFLHRRSTLLDAAVVLACLGAGLVLSSILTLYVGALRDATAASVLFALFGAALVFTIAAICAFLAEILLAGRGVRVEVARQQDAASKRSIGGTTASGTGPVPPLLQG</sequence>
<evidence type="ECO:0000313" key="2">
    <source>
        <dbReference type="EMBL" id="MDQ0443003.1"/>
    </source>
</evidence>
<name>A0ABU0HL12_9HYPH</name>
<reference evidence="2 3" key="1">
    <citation type="submission" date="2023-07" db="EMBL/GenBank/DDBJ databases">
        <title>Genomic Encyclopedia of Type Strains, Phase IV (KMG-IV): sequencing the most valuable type-strain genomes for metagenomic binning, comparative biology and taxonomic classification.</title>
        <authorList>
            <person name="Goeker M."/>
        </authorList>
    </citation>
    <scope>NUCLEOTIDE SEQUENCE [LARGE SCALE GENOMIC DNA]</scope>
    <source>
        <strain evidence="2 3">DSM 19562</strain>
    </source>
</reference>
<keyword evidence="1" id="KW-1133">Transmembrane helix</keyword>
<keyword evidence="1" id="KW-0812">Transmembrane</keyword>
<dbReference type="RefSeq" id="WP_238252570.1">
    <property type="nucleotide sequence ID" value="NZ_BPQX01000056.1"/>
</dbReference>
<proteinExistence type="predicted"/>
<evidence type="ECO:0000313" key="3">
    <source>
        <dbReference type="Proteomes" id="UP001236369"/>
    </source>
</evidence>
<dbReference type="Proteomes" id="UP001236369">
    <property type="component" value="Unassembled WGS sequence"/>
</dbReference>
<feature type="transmembrane region" description="Helical" evidence="1">
    <location>
        <begin position="20"/>
        <end position="40"/>
    </location>
</feature>
<dbReference type="Pfam" id="PF11026">
    <property type="entry name" value="DUF2721"/>
    <property type="match status" value="1"/>
</dbReference>
<protein>
    <recommendedName>
        <fullName evidence="4">DUF2721 domain-containing protein</fullName>
    </recommendedName>
</protein>
<gene>
    <name evidence="2" type="ORF">QO016_002500</name>
</gene>
<keyword evidence="3" id="KW-1185">Reference proteome</keyword>
<organism evidence="2 3">
    <name type="scientific">Methylobacterium persicinum</name>
    <dbReference type="NCBI Taxonomy" id="374426"/>
    <lineage>
        <taxon>Bacteria</taxon>
        <taxon>Pseudomonadati</taxon>
        <taxon>Pseudomonadota</taxon>
        <taxon>Alphaproteobacteria</taxon>
        <taxon>Hyphomicrobiales</taxon>
        <taxon>Methylobacteriaceae</taxon>
        <taxon>Methylobacterium</taxon>
    </lineage>
</organism>
<keyword evidence="1" id="KW-0472">Membrane</keyword>
<feature type="transmembrane region" description="Helical" evidence="1">
    <location>
        <begin position="82"/>
        <end position="108"/>
    </location>
</feature>
<feature type="transmembrane region" description="Helical" evidence="1">
    <location>
        <begin position="114"/>
        <end position="138"/>
    </location>
</feature>
<accession>A0ABU0HL12</accession>
<dbReference type="InterPro" id="IPR021279">
    <property type="entry name" value="DUF2721"/>
</dbReference>
<evidence type="ECO:0008006" key="4">
    <source>
        <dbReference type="Google" id="ProtNLM"/>
    </source>
</evidence>